<evidence type="ECO:0000259" key="3">
    <source>
        <dbReference type="PROSITE" id="PS50966"/>
    </source>
</evidence>
<dbReference type="SMART" id="SM00490">
    <property type="entry name" value="HELICc"/>
    <property type="match status" value="1"/>
</dbReference>
<comment type="caution">
    <text evidence="6">The sequence shown here is derived from an EMBL/GenBank/DDBJ whole genome shotgun (WGS) entry which is preliminary data.</text>
</comment>
<name>A0AAF1K388_9PROT</name>
<evidence type="ECO:0000256" key="1">
    <source>
        <dbReference type="ARBA" id="ARBA00022801"/>
    </source>
</evidence>
<dbReference type="PROSITE" id="PS50966">
    <property type="entry name" value="ZF_SWIM"/>
    <property type="match status" value="1"/>
</dbReference>
<dbReference type="InterPro" id="IPR014001">
    <property type="entry name" value="Helicase_ATP-bd"/>
</dbReference>
<gene>
    <name evidence="6" type="ORF">GXW79_07655</name>
</gene>
<dbReference type="EMBL" id="JAAEDH010000007">
    <property type="protein sequence ID" value="MBR0654950.1"/>
    <property type="molecule type" value="Genomic_DNA"/>
</dbReference>
<dbReference type="GO" id="GO:0005524">
    <property type="term" value="F:ATP binding"/>
    <property type="evidence" value="ECO:0007669"/>
    <property type="project" value="InterPro"/>
</dbReference>
<protein>
    <submittedName>
        <fullName evidence="6">DEAD/DEAH box helicase</fullName>
    </submittedName>
</protein>
<dbReference type="Pfam" id="PF00271">
    <property type="entry name" value="Helicase_C"/>
    <property type="match status" value="1"/>
</dbReference>
<dbReference type="GO" id="GO:0004386">
    <property type="term" value="F:helicase activity"/>
    <property type="evidence" value="ECO:0007669"/>
    <property type="project" value="UniProtKB-KW"/>
</dbReference>
<keyword evidence="6" id="KW-0067">ATP-binding</keyword>
<dbReference type="AlphaFoldDB" id="A0AAF1K388"/>
<keyword evidence="6" id="KW-0547">Nucleotide-binding</keyword>
<evidence type="ECO:0000259" key="4">
    <source>
        <dbReference type="PROSITE" id="PS51192"/>
    </source>
</evidence>
<sequence length="1115" mass="120258">MAEHLDRAVFDHIRSGAVMAEFMPSVRDAGRAYAAEGRVLSRRISSGGWVIDAETAGTAKRPYAQNIVFSRGPRHKLVLEGICTCPVNFNCKHVAAVLIAMQGGLAARPSTPAAVPDGRLPSDVALWLDSLDAGVAAEAASRVEGTQLRYILDIVPSFRGGMALHAVATVCRIRKDGTAGQPRPFNVRTVELPMAHVGAGDRLILRRLGRLSDDSRGLAEDDDPAGLLRQILATGRAHWQDVAGPQLREGPPCAAAIAWEVATDGSQRAGLPLDPPLVGLSLPMPWYFDPASATFGPVEAGLPDAMVRTLLAAPPIPAAHVERVAAELARRLPGAPPPFAPGAAEDVEAPASPRLRLTRASLPFDPAAAAADPLFKTAPRVTETPAARLSFGYGPVVVPPGSPLGVATVTQGGRLYRVTREREAERAAMLRLDALGLVDVAAIIPGHLGREVPGTYILDPDNAGADWFDIVTAGVEALREEGWQVEVATDFPLRIVLPDSDVDARLQEGQGTGAIDWFDLELGVIVDGKRLDLVPLLLRMIEGGRGVSLVEHHDDDEPFLIPLDDGRLLTLPMARLRPILMALAHFHAGGGTQGGKVRFTRRDAAEAAALEEATGLAWSGGEQIRTLGRILAQAGGRVPPVALPEAFLGALRPYQAEGVAWLQFLREAGFGGILADDMGLGKTVQTLAHLAIEKQAGRLDRPALIICPTSLIPNWTREAARFAPHLKLLALHGPTRREHFASIDQHDLVLTTYPLLARDHEALVPQPWHMVVLDEAQIIKNPKAEATRAAMRLKARQRICLSGTPLQNHLGELWSLFDFLTPGFLGAERDFRARYRTPIEKHADAERQVALTRRVRPFLLRRTKAEVASDLPPRTDIVEPVEMEAPQRAIYEGIRLAMHGRVKDAIAERGLARSGIIILDALLKLRQACCDPRLLELPAAQKAEAGSAKLERLMELLESLADEGRRVLVFSQFTSMLALIEARLKAAGMDYVILTGSTKDRATPVERFQAGEVPIFLVSLKAGGVGLNLTAADTVIHYDPWWNPAAEDQATDRAHRIGQTKPVFVHRLMTLGSIEEKIEVLKDKKRALVATVLGGAQSGGAPLDEADIAALFGEV</sequence>
<organism evidence="6 7">
    <name type="scientific">Plastoroseomonas arctica</name>
    <dbReference type="NCBI Taxonomy" id="1509237"/>
    <lineage>
        <taxon>Bacteria</taxon>
        <taxon>Pseudomonadati</taxon>
        <taxon>Pseudomonadota</taxon>
        <taxon>Alphaproteobacteria</taxon>
        <taxon>Acetobacterales</taxon>
        <taxon>Acetobacteraceae</taxon>
        <taxon>Plastoroseomonas</taxon>
    </lineage>
</organism>
<dbReference type="GO" id="GO:0008270">
    <property type="term" value="F:zinc ion binding"/>
    <property type="evidence" value="ECO:0007669"/>
    <property type="project" value="UniProtKB-KW"/>
</dbReference>
<dbReference type="Proteomes" id="UP001196068">
    <property type="component" value="Unassembled WGS sequence"/>
</dbReference>
<dbReference type="PROSITE" id="PS51194">
    <property type="entry name" value="HELICASE_CTER"/>
    <property type="match status" value="1"/>
</dbReference>
<dbReference type="InterPro" id="IPR000330">
    <property type="entry name" value="SNF2_N"/>
</dbReference>
<dbReference type="InterPro" id="IPR007527">
    <property type="entry name" value="Znf_SWIM"/>
</dbReference>
<keyword evidence="2" id="KW-0863">Zinc-finger</keyword>
<evidence type="ECO:0000313" key="7">
    <source>
        <dbReference type="Proteomes" id="UP001196068"/>
    </source>
</evidence>
<evidence type="ECO:0000259" key="5">
    <source>
        <dbReference type="PROSITE" id="PS51194"/>
    </source>
</evidence>
<dbReference type="SMART" id="SM00487">
    <property type="entry name" value="DEXDc"/>
    <property type="match status" value="1"/>
</dbReference>
<dbReference type="InterPro" id="IPR038718">
    <property type="entry name" value="SNF2-like_sf"/>
</dbReference>
<dbReference type="InterPro" id="IPR049730">
    <property type="entry name" value="SNF2/RAD54-like_C"/>
</dbReference>
<dbReference type="CDD" id="cd18793">
    <property type="entry name" value="SF2_C_SNF"/>
    <property type="match status" value="1"/>
</dbReference>
<accession>A0AAF1K388</accession>
<dbReference type="RefSeq" id="WP_211873790.1">
    <property type="nucleotide sequence ID" value="NZ_JAAEDH010000007.1"/>
</dbReference>
<dbReference type="PROSITE" id="PS51192">
    <property type="entry name" value="HELICASE_ATP_BIND_1"/>
    <property type="match status" value="1"/>
</dbReference>
<reference evidence="6" key="1">
    <citation type="submission" date="2020-01" db="EMBL/GenBank/DDBJ databases">
        <authorList>
            <person name="Rat A."/>
        </authorList>
    </citation>
    <scope>NUCLEOTIDE SEQUENCE</scope>
    <source>
        <strain evidence="6">LMG 28251</strain>
    </source>
</reference>
<feature type="domain" description="SWIM-type" evidence="3">
    <location>
        <begin position="75"/>
        <end position="102"/>
    </location>
</feature>
<feature type="domain" description="Helicase C-terminal" evidence="5">
    <location>
        <begin position="949"/>
        <end position="1109"/>
    </location>
</feature>
<keyword evidence="6" id="KW-0347">Helicase</keyword>
<keyword evidence="1" id="KW-0378">Hydrolase</keyword>
<keyword evidence="7" id="KW-1185">Reference proteome</keyword>
<dbReference type="Gene3D" id="3.40.50.300">
    <property type="entry name" value="P-loop containing nucleotide triphosphate hydrolases"/>
    <property type="match status" value="1"/>
</dbReference>
<keyword evidence="2" id="KW-0479">Metal-binding</keyword>
<evidence type="ECO:0000256" key="2">
    <source>
        <dbReference type="PROSITE-ProRule" id="PRU00325"/>
    </source>
</evidence>
<dbReference type="PANTHER" id="PTHR10799">
    <property type="entry name" value="SNF2/RAD54 HELICASE FAMILY"/>
    <property type="match status" value="1"/>
</dbReference>
<dbReference type="InterPro" id="IPR027417">
    <property type="entry name" value="P-loop_NTPase"/>
</dbReference>
<keyword evidence="2" id="KW-0862">Zinc</keyword>
<dbReference type="CDD" id="cd18012">
    <property type="entry name" value="DEXQc_arch_SWI2_SNF2"/>
    <property type="match status" value="1"/>
</dbReference>
<evidence type="ECO:0000313" key="6">
    <source>
        <dbReference type="EMBL" id="MBR0654950.1"/>
    </source>
</evidence>
<proteinExistence type="predicted"/>
<dbReference type="Gene3D" id="3.40.50.10810">
    <property type="entry name" value="Tandem AAA-ATPase domain"/>
    <property type="match status" value="1"/>
</dbReference>
<dbReference type="InterPro" id="IPR001650">
    <property type="entry name" value="Helicase_C-like"/>
</dbReference>
<dbReference type="SUPFAM" id="SSF52540">
    <property type="entry name" value="P-loop containing nucleoside triphosphate hydrolases"/>
    <property type="match status" value="2"/>
</dbReference>
<feature type="domain" description="Helicase ATP-binding" evidence="4">
    <location>
        <begin position="663"/>
        <end position="823"/>
    </location>
</feature>
<dbReference type="GO" id="GO:0016787">
    <property type="term" value="F:hydrolase activity"/>
    <property type="evidence" value="ECO:0007669"/>
    <property type="project" value="UniProtKB-KW"/>
</dbReference>
<dbReference type="Pfam" id="PF00176">
    <property type="entry name" value="SNF2-rel_dom"/>
    <property type="match status" value="1"/>
</dbReference>
<reference evidence="6" key="2">
    <citation type="journal article" date="2021" name="Syst. Appl. Microbiol.">
        <title>Roseomonas hellenica sp. nov., isolated from roots of wild-growing Alkanna tinctoria.</title>
        <authorList>
            <person name="Rat A."/>
            <person name="Naranjo H.D."/>
            <person name="Lebbe L."/>
            <person name="Cnockaert M."/>
            <person name="Krigas N."/>
            <person name="Grigoriadou K."/>
            <person name="Maloupa E."/>
            <person name="Willems A."/>
        </authorList>
    </citation>
    <scope>NUCLEOTIDE SEQUENCE</scope>
    <source>
        <strain evidence="6">LMG 28251</strain>
    </source>
</reference>